<dbReference type="Proteomes" id="UP001501470">
    <property type="component" value="Unassembled WGS sequence"/>
</dbReference>
<comment type="caution">
    <text evidence="2">The sequence shown here is derived from an EMBL/GenBank/DDBJ whole genome shotgun (WGS) entry which is preliminary data.</text>
</comment>
<feature type="compositionally biased region" description="Low complexity" evidence="1">
    <location>
        <begin position="45"/>
        <end position="60"/>
    </location>
</feature>
<gene>
    <name evidence="2" type="ORF">GCM10009827_029810</name>
</gene>
<dbReference type="EMBL" id="BAAAQD010000005">
    <property type="protein sequence ID" value="GAA1513298.1"/>
    <property type="molecule type" value="Genomic_DNA"/>
</dbReference>
<protein>
    <submittedName>
        <fullName evidence="2">Uncharacterized protein</fullName>
    </submittedName>
</protein>
<name>A0ABN2A7S2_9ACTN</name>
<proteinExistence type="predicted"/>
<reference evidence="2 3" key="1">
    <citation type="journal article" date="2019" name="Int. J. Syst. Evol. Microbiol.">
        <title>The Global Catalogue of Microorganisms (GCM) 10K type strain sequencing project: providing services to taxonomists for standard genome sequencing and annotation.</title>
        <authorList>
            <consortium name="The Broad Institute Genomics Platform"/>
            <consortium name="The Broad Institute Genome Sequencing Center for Infectious Disease"/>
            <person name="Wu L."/>
            <person name="Ma J."/>
        </authorList>
    </citation>
    <scope>NUCLEOTIDE SEQUENCE [LARGE SCALE GENOMIC DNA]</scope>
    <source>
        <strain evidence="2 3">JCM 15933</strain>
    </source>
</reference>
<accession>A0ABN2A7S2</accession>
<organism evidence="2 3">
    <name type="scientific">Dactylosporangium maewongense</name>
    <dbReference type="NCBI Taxonomy" id="634393"/>
    <lineage>
        <taxon>Bacteria</taxon>
        <taxon>Bacillati</taxon>
        <taxon>Actinomycetota</taxon>
        <taxon>Actinomycetes</taxon>
        <taxon>Micromonosporales</taxon>
        <taxon>Micromonosporaceae</taxon>
        <taxon>Dactylosporangium</taxon>
    </lineage>
</organism>
<evidence type="ECO:0000313" key="3">
    <source>
        <dbReference type="Proteomes" id="UP001501470"/>
    </source>
</evidence>
<keyword evidence="3" id="KW-1185">Reference proteome</keyword>
<evidence type="ECO:0000313" key="2">
    <source>
        <dbReference type="EMBL" id="GAA1513298.1"/>
    </source>
</evidence>
<sequence length="108" mass="11538">MGAAARMRALRRRVRFVAWRVVRPWARASANSDLARERASRRRANSAAVAARRAVPSSSAMGKGGRGSGADNEKYGRGIGGLPLADAYLNSPGRPTQRPAPTATMHVL</sequence>
<feature type="region of interest" description="Disordered" evidence="1">
    <location>
        <begin position="30"/>
        <end position="108"/>
    </location>
</feature>
<evidence type="ECO:0000256" key="1">
    <source>
        <dbReference type="SAM" id="MobiDB-lite"/>
    </source>
</evidence>